<proteinExistence type="predicted"/>
<feature type="compositionally biased region" description="Polar residues" evidence="1">
    <location>
        <begin position="30"/>
        <end position="41"/>
    </location>
</feature>
<feature type="region of interest" description="Disordered" evidence="1">
    <location>
        <begin position="29"/>
        <end position="88"/>
    </location>
</feature>
<sequence length="214" mass="23810">MHYHTTCNPPLLHFNACCTSSYVFPRAETSRVSELSRSQGRQSRRKASRSDNYTTPGGVPPLRPCGERDGGDDAKKGKTERNPRLNFISGGRLGRRALPLRKNTPEFRWKEILIINEISSFPSRGVRRRAGAAGARRRIAGGYVSAMGQIKPDATINSNQSVCKRGPKSTRERKRGESQRAGVIDWDPPPAAQQVSPPWRPANCCSPPHPRQRN</sequence>
<dbReference type="Proteomes" id="UP000299102">
    <property type="component" value="Unassembled WGS sequence"/>
</dbReference>
<evidence type="ECO:0000313" key="3">
    <source>
        <dbReference type="Proteomes" id="UP000299102"/>
    </source>
</evidence>
<organism evidence="2 3">
    <name type="scientific">Eumeta variegata</name>
    <name type="common">Bagworm moth</name>
    <name type="synonym">Eumeta japonica</name>
    <dbReference type="NCBI Taxonomy" id="151549"/>
    <lineage>
        <taxon>Eukaryota</taxon>
        <taxon>Metazoa</taxon>
        <taxon>Ecdysozoa</taxon>
        <taxon>Arthropoda</taxon>
        <taxon>Hexapoda</taxon>
        <taxon>Insecta</taxon>
        <taxon>Pterygota</taxon>
        <taxon>Neoptera</taxon>
        <taxon>Endopterygota</taxon>
        <taxon>Lepidoptera</taxon>
        <taxon>Glossata</taxon>
        <taxon>Ditrysia</taxon>
        <taxon>Tineoidea</taxon>
        <taxon>Psychidae</taxon>
        <taxon>Oiketicinae</taxon>
        <taxon>Eumeta</taxon>
    </lineage>
</organism>
<evidence type="ECO:0000313" key="2">
    <source>
        <dbReference type="EMBL" id="GBP80234.1"/>
    </source>
</evidence>
<feature type="compositionally biased region" description="Basic and acidic residues" evidence="1">
    <location>
        <begin position="65"/>
        <end position="83"/>
    </location>
</feature>
<protein>
    <submittedName>
        <fullName evidence="2">Uncharacterized protein</fullName>
    </submittedName>
</protein>
<dbReference type="EMBL" id="BGZK01001452">
    <property type="protein sequence ID" value="GBP80234.1"/>
    <property type="molecule type" value="Genomic_DNA"/>
</dbReference>
<accession>A0A4C1YZK2</accession>
<feature type="region of interest" description="Disordered" evidence="1">
    <location>
        <begin position="157"/>
        <end position="214"/>
    </location>
</feature>
<dbReference type="AlphaFoldDB" id="A0A4C1YZK2"/>
<name>A0A4C1YZK2_EUMVA</name>
<comment type="caution">
    <text evidence="2">The sequence shown here is derived from an EMBL/GenBank/DDBJ whole genome shotgun (WGS) entry which is preliminary data.</text>
</comment>
<reference evidence="2 3" key="1">
    <citation type="journal article" date="2019" name="Commun. Biol.">
        <title>The bagworm genome reveals a unique fibroin gene that provides high tensile strength.</title>
        <authorList>
            <person name="Kono N."/>
            <person name="Nakamura H."/>
            <person name="Ohtoshi R."/>
            <person name="Tomita M."/>
            <person name="Numata K."/>
            <person name="Arakawa K."/>
        </authorList>
    </citation>
    <scope>NUCLEOTIDE SEQUENCE [LARGE SCALE GENOMIC DNA]</scope>
</reference>
<keyword evidence="3" id="KW-1185">Reference proteome</keyword>
<gene>
    <name evidence="2" type="ORF">EVAR_48590_1</name>
</gene>
<evidence type="ECO:0000256" key="1">
    <source>
        <dbReference type="SAM" id="MobiDB-lite"/>
    </source>
</evidence>